<comment type="catalytic activity">
    <reaction evidence="9 10 11">
        <text>adenosine(37) in tRNA + dimethylallyl diphosphate = N(6)-dimethylallyladenosine(37) in tRNA + diphosphate</text>
        <dbReference type="Rhea" id="RHEA:26482"/>
        <dbReference type="Rhea" id="RHEA-COMP:10162"/>
        <dbReference type="Rhea" id="RHEA-COMP:10375"/>
        <dbReference type="ChEBI" id="CHEBI:33019"/>
        <dbReference type="ChEBI" id="CHEBI:57623"/>
        <dbReference type="ChEBI" id="CHEBI:74411"/>
        <dbReference type="ChEBI" id="CHEBI:74415"/>
        <dbReference type="EC" id="2.5.1.75"/>
    </reaction>
</comment>
<evidence type="ECO:0000256" key="3">
    <source>
        <dbReference type="ARBA" id="ARBA00005842"/>
    </source>
</evidence>
<dbReference type="EMBL" id="JBHTGR010000001">
    <property type="protein sequence ID" value="MFC7745873.1"/>
    <property type="molecule type" value="Genomic_DNA"/>
</dbReference>
<dbReference type="RefSeq" id="WP_382357341.1">
    <property type="nucleotide sequence ID" value="NZ_JBHTGR010000001.1"/>
</dbReference>
<evidence type="ECO:0000256" key="2">
    <source>
        <dbReference type="ARBA" id="ARBA00003213"/>
    </source>
</evidence>
<evidence type="ECO:0000256" key="8">
    <source>
        <dbReference type="ARBA" id="ARBA00022842"/>
    </source>
</evidence>
<comment type="similarity">
    <text evidence="3 10 13">Belongs to the IPP transferase family.</text>
</comment>
<name>A0ABW2UUV0_9BACI</name>
<keyword evidence="8 10" id="KW-0460">Magnesium</keyword>
<keyword evidence="15" id="KW-1185">Reference proteome</keyword>
<proteinExistence type="inferred from homology"/>
<evidence type="ECO:0000313" key="14">
    <source>
        <dbReference type="EMBL" id="MFC7745873.1"/>
    </source>
</evidence>
<keyword evidence="5 10" id="KW-0819">tRNA processing</keyword>
<evidence type="ECO:0000256" key="4">
    <source>
        <dbReference type="ARBA" id="ARBA00022679"/>
    </source>
</evidence>
<sequence>MIQPVVAIVGPTGVGKTRLSIDIAHRFDGEVINGDSLQVYRGLNIGTDKITQNDKQSIPHHMLDIKHPSEPFSAADFQQMVQASIEAINRRGKLPVIVGGTGLYIQAALYNYHFAEKPRDENVTRRLEEELKTLGADKLYENLKAIDPDQAVKIHPNNHQRLIRALEIYETTGKTMSDYQQDQPENSPYSPILLGLEMDRQLLYQRINARVEQMLEQGLVEEVRLLYNQGYENHQALRGIGYKEFIPYFKGEQTFDDTIKLLKRNSRRYAKRQYTWFKNKMQVNWYHVTPDAIDGTFEKIFDDLAGMLARI</sequence>
<feature type="binding site" evidence="10">
    <location>
        <begin position="12"/>
        <end position="17"/>
    </location>
    <ligand>
        <name>substrate</name>
    </ligand>
</feature>
<organism evidence="14 15">
    <name type="scientific">Lentibacillus kimchii</name>
    <dbReference type="NCBI Taxonomy" id="1542911"/>
    <lineage>
        <taxon>Bacteria</taxon>
        <taxon>Bacillati</taxon>
        <taxon>Bacillota</taxon>
        <taxon>Bacilli</taxon>
        <taxon>Bacillales</taxon>
        <taxon>Bacillaceae</taxon>
        <taxon>Lentibacillus</taxon>
    </lineage>
</organism>
<protein>
    <recommendedName>
        <fullName evidence="10">tRNA dimethylallyltransferase</fullName>
        <ecNumber evidence="10">2.5.1.75</ecNumber>
    </recommendedName>
    <alternativeName>
        <fullName evidence="10">Dimethylallyl diphosphate:tRNA dimethylallyltransferase</fullName>
        <shortName evidence="10">DMAPP:tRNA dimethylallyltransferase</shortName>
        <shortName evidence="10">DMATase</shortName>
    </alternativeName>
    <alternativeName>
        <fullName evidence="10">Isopentenyl-diphosphate:tRNA isopentenyltransferase</fullName>
        <shortName evidence="10">IPP transferase</shortName>
        <shortName evidence="10">IPPT</shortName>
        <shortName evidence="10">IPTase</shortName>
    </alternativeName>
</protein>
<dbReference type="PANTHER" id="PTHR11088:SF60">
    <property type="entry name" value="TRNA DIMETHYLALLYLTRANSFERASE"/>
    <property type="match status" value="1"/>
</dbReference>
<dbReference type="GO" id="GO:0052381">
    <property type="term" value="F:tRNA dimethylallyltransferase activity"/>
    <property type="evidence" value="ECO:0007669"/>
    <property type="project" value="UniProtKB-EC"/>
</dbReference>
<dbReference type="InterPro" id="IPR027417">
    <property type="entry name" value="P-loop_NTPase"/>
</dbReference>
<feature type="region of interest" description="Interaction with substrate tRNA" evidence="10">
    <location>
        <begin position="160"/>
        <end position="164"/>
    </location>
</feature>
<keyword evidence="6 10" id="KW-0547">Nucleotide-binding</keyword>
<dbReference type="PANTHER" id="PTHR11088">
    <property type="entry name" value="TRNA DIMETHYLALLYLTRANSFERASE"/>
    <property type="match status" value="1"/>
</dbReference>
<feature type="region of interest" description="Interaction with substrate tRNA" evidence="10">
    <location>
        <begin position="35"/>
        <end position="38"/>
    </location>
</feature>
<comment type="cofactor">
    <cofactor evidence="1 10">
        <name>Mg(2+)</name>
        <dbReference type="ChEBI" id="CHEBI:18420"/>
    </cofactor>
</comment>
<dbReference type="Proteomes" id="UP001596620">
    <property type="component" value="Unassembled WGS sequence"/>
</dbReference>
<evidence type="ECO:0000256" key="10">
    <source>
        <dbReference type="HAMAP-Rule" id="MF_00185"/>
    </source>
</evidence>
<comment type="caution">
    <text evidence="10">Lacks conserved residue(s) required for the propagation of feature annotation.</text>
</comment>
<dbReference type="NCBIfam" id="TIGR00174">
    <property type="entry name" value="miaA"/>
    <property type="match status" value="1"/>
</dbReference>
<evidence type="ECO:0000256" key="11">
    <source>
        <dbReference type="RuleBase" id="RU003783"/>
    </source>
</evidence>
<evidence type="ECO:0000256" key="9">
    <source>
        <dbReference type="ARBA" id="ARBA00049563"/>
    </source>
</evidence>
<dbReference type="Pfam" id="PF01715">
    <property type="entry name" value="IPPT"/>
    <property type="match status" value="1"/>
</dbReference>
<dbReference type="EC" id="2.5.1.75" evidence="10"/>
<evidence type="ECO:0000256" key="13">
    <source>
        <dbReference type="RuleBase" id="RU003785"/>
    </source>
</evidence>
<dbReference type="InterPro" id="IPR018022">
    <property type="entry name" value="IPT"/>
</dbReference>
<dbReference type="Gene3D" id="1.10.20.140">
    <property type="match status" value="1"/>
</dbReference>
<comment type="caution">
    <text evidence="14">The sequence shown here is derived from an EMBL/GenBank/DDBJ whole genome shotgun (WGS) entry which is preliminary data.</text>
</comment>
<keyword evidence="7 10" id="KW-0067">ATP-binding</keyword>
<evidence type="ECO:0000256" key="7">
    <source>
        <dbReference type="ARBA" id="ARBA00022840"/>
    </source>
</evidence>
<comment type="subunit">
    <text evidence="10">Monomer.</text>
</comment>
<feature type="site" description="Interaction with substrate tRNA" evidence="10">
    <location>
        <position position="101"/>
    </location>
</feature>
<comment type="function">
    <text evidence="2 10 12">Catalyzes the transfer of a dimethylallyl group onto the adenine at position 37 in tRNAs that read codons beginning with uridine, leading to the formation of N6-(dimethylallyl)adenosine (i(6)A).</text>
</comment>
<evidence type="ECO:0000313" key="15">
    <source>
        <dbReference type="Proteomes" id="UP001596620"/>
    </source>
</evidence>
<reference evidence="15" key="1">
    <citation type="journal article" date="2019" name="Int. J. Syst. Evol. Microbiol.">
        <title>The Global Catalogue of Microorganisms (GCM) 10K type strain sequencing project: providing services to taxonomists for standard genome sequencing and annotation.</title>
        <authorList>
            <consortium name="The Broad Institute Genomics Platform"/>
            <consortium name="The Broad Institute Genome Sequencing Center for Infectious Disease"/>
            <person name="Wu L."/>
            <person name="Ma J."/>
        </authorList>
    </citation>
    <scope>NUCLEOTIDE SEQUENCE [LARGE SCALE GENOMIC DNA]</scope>
    <source>
        <strain evidence="15">JCM 30234</strain>
    </source>
</reference>
<evidence type="ECO:0000256" key="12">
    <source>
        <dbReference type="RuleBase" id="RU003784"/>
    </source>
</evidence>
<dbReference type="HAMAP" id="MF_00185">
    <property type="entry name" value="IPP_trans"/>
    <property type="match status" value="1"/>
</dbReference>
<evidence type="ECO:0000256" key="5">
    <source>
        <dbReference type="ARBA" id="ARBA00022694"/>
    </source>
</evidence>
<dbReference type="SUPFAM" id="SSF52540">
    <property type="entry name" value="P-loop containing nucleoside triphosphate hydrolases"/>
    <property type="match status" value="1"/>
</dbReference>
<feature type="site" description="Interaction with substrate tRNA" evidence="10">
    <location>
        <position position="125"/>
    </location>
</feature>
<evidence type="ECO:0000256" key="1">
    <source>
        <dbReference type="ARBA" id="ARBA00001946"/>
    </source>
</evidence>
<dbReference type="Gene3D" id="3.40.50.300">
    <property type="entry name" value="P-loop containing nucleotide triphosphate hydrolases"/>
    <property type="match status" value="1"/>
</dbReference>
<feature type="binding site" evidence="10">
    <location>
        <begin position="10"/>
        <end position="17"/>
    </location>
    <ligand>
        <name>ATP</name>
        <dbReference type="ChEBI" id="CHEBI:30616"/>
    </ligand>
</feature>
<evidence type="ECO:0000256" key="6">
    <source>
        <dbReference type="ARBA" id="ARBA00022741"/>
    </source>
</evidence>
<accession>A0ABW2UUV0</accession>
<dbReference type="InterPro" id="IPR039657">
    <property type="entry name" value="Dimethylallyltransferase"/>
</dbReference>
<gene>
    <name evidence="10 14" type="primary">miaA</name>
    <name evidence="14" type="ORF">ACFQU8_01275</name>
</gene>
<keyword evidence="4 10" id="KW-0808">Transferase</keyword>